<sequence>ITKWIKTKENKNRLDEILTFFESVKPVRVISKKQSQPATPPATPPVTGDQPLPPPATGDQPLPPPATGDQPLPPATGDQPLPPANGDQPLPPPATGDQPLPPANGDQPLPPPANGDQPQPEGSNGVQTRAAAAAADKGKGPANIDALLKPFARVPKRKRPSAAKDTEKDKSDDEYDPDEEGPNKKTEKPRDPYHSIRPIITLIQQKGQVDDIEIDEVATIEILKKIDSQYGVDHLASMASFTKSRRTLNFGESIRYLVTRISVFKSDSYREACHRAHNQLFDISPVLHLVLSLERLSLINKEIGKSERDLLGIWILDQNEVSLRIMRLEPFYENFINAIRGGDMVDAMKWLDALRMSEEM</sequence>
<evidence type="ECO:0000313" key="2">
    <source>
        <dbReference type="EMBL" id="KAJ3030552.1"/>
    </source>
</evidence>
<name>A0AAD5S1I6_9FUNG</name>
<dbReference type="Proteomes" id="UP001212841">
    <property type="component" value="Unassembled WGS sequence"/>
</dbReference>
<feature type="compositionally biased region" description="Pro residues" evidence="1">
    <location>
        <begin position="51"/>
        <end position="74"/>
    </location>
</feature>
<feature type="compositionally biased region" description="Basic and acidic residues" evidence="1">
    <location>
        <begin position="181"/>
        <end position="193"/>
    </location>
</feature>
<comment type="caution">
    <text evidence="2">The sequence shown here is derived from an EMBL/GenBank/DDBJ whole genome shotgun (WGS) entry which is preliminary data.</text>
</comment>
<organism evidence="2 3">
    <name type="scientific">Rhizophlyctis rosea</name>
    <dbReference type="NCBI Taxonomy" id="64517"/>
    <lineage>
        <taxon>Eukaryota</taxon>
        <taxon>Fungi</taxon>
        <taxon>Fungi incertae sedis</taxon>
        <taxon>Chytridiomycota</taxon>
        <taxon>Chytridiomycota incertae sedis</taxon>
        <taxon>Chytridiomycetes</taxon>
        <taxon>Rhizophlyctidales</taxon>
        <taxon>Rhizophlyctidaceae</taxon>
        <taxon>Rhizophlyctis</taxon>
    </lineage>
</organism>
<proteinExistence type="predicted"/>
<reference evidence="2" key="1">
    <citation type="submission" date="2020-05" db="EMBL/GenBank/DDBJ databases">
        <title>Phylogenomic resolution of chytrid fungi.</title>
        <authorList>
            <person name="Stajich J.E."/>
            <person name="Amses K."/>
            <person name="Simmons R."/>
            <person name="Seto K."/>
            <person name="Myers J."/>
            <person name="Bonds A."/>
            <person name="Quandt C.A."/>
            <person name="Barry K."/>
            <person name="Liu P."/>
            <person name="Grigoriev I."/>
            <person name="Longcore J.E."/>
            <person name="James T.Y."/>
        </authorList>
    </citation>
    <scope>NUCLEOTIDE SEQUENCE</scope>
    <source>
        <strain evidence="2">JEL0318</strain>
    </source>
</reference>
<dbReference type="AlphaFoldDB" id="A0AAD5S1I6"/>
<accession>A0AAD5S1I6</accession>
<gene>
    <name evidence="2" type="ORF">HK097_005617</name>
</gene>
<feature type="compositionally biased region" description="Pro residues" evidence="1">
    <location>
        <begin position="89"/>
        <end position="113"/>
    </location>
</feature>
<feature type="non-terminal residue" evidence="2">
    <location>
        <position position="1"/>
    </location>
</feature>
<evidence type="ECO:0000313" key="3">
    <source>
        <dbReference type="Proteomes" id="UP001212841"/>
    </source>
</evidence>
<feature type="compositionally biased region" description="Basic and acidic residues" evidence="1">
    <location>
        <begin position="162"/>
        <end position="171"/>
    </location>
</feature>
<evidence type="ECO:0000256" key="1">
    <source>
        <dbReference type="SAM" id="MobiDB-lite"/>
    </source>
</evidence>
<dbReference type="EMBL" id="JADGJD010002623">
    <property type="protein sequence ID" value="KAJ3030552.1"/>
    <property type="molecule type" value="Genomic_DNA"/>
</dbReference>
<protein>
    <submittedName>
        <fullName evidence="2">Uncharacterized protein</fullName>
    </submittedName>
</protein>
<feature type="compositionally biased region" description="Polar residues" evidence="1">
    <location>
        <begin position="116"/>
        <end position="127"/>
    </location>
</feature>
<feature type="region of interest" description="Disordered" evidence="1">
    <location>
        <begin position="24"/>
        <end position="193"/>
    </location>
</feature>
<keyword evidence="3" id="KW-1185">Reference proteome</keyword>